<keyword evidence="1" id="KW-0812">Transmembrane</keyword>
<dbReference type="RefSeq" id="WP_344636838.1">
    <property type="nucleotide sequence ID" value="NZ_BAAATR010000011.1"/>
</dbReference>
<reference evidence="3" key="1">
    <citation type="journal article" date="2019" name="Int. J. Syst. Evol. Microbiol.">
        <title>The Global Catalogue of Microorganisms (GCM) 10K type strain sequencing project: providing services to taxonomists for standard genome sequencing and annotation.</title>
        <authorList>
            <consortium name="The Broad Institute Genomics Platform"/>
            <consortium name="The Broad Institute Genome Sequencing Center for Infectious Disease"/>
            <person name="Wu L."/>
            <person name="Ma J."/>
        </authorList>
    </citation>
    <scope>NUCLEOTIDE SEQUENCE [LARGE SCALE GENOMIC DNA]</scope>
    <source>
        <strain evidence="3">JCM 7356</strain>
    </source>
</reference>
<dbReference type="EMBL" id="BAAATR010000011">
    <property type="protein sequence ID" value="GAA2245938.1"/>
    <property type="molecule type" value="Genomic_DNA"/>
</dbReference>
<sequence length="166" mass="17690">MSSTAATDLPQNDAEQLVIVGQLPAEGTPAAEPLPTVAEMRLPAWFFGFEGVLAGAYDILHAFPAAWPALLALLAANLIVSFTMMRKRLKLAKMLWRGKGTRKVAFMLLGLRLGSHALLAVIGVVLTSVLVHLLFALVMAAVTVSLLVYTQKTALRALVEAGKITA</sequence>
<evidence type="ECO:0000313" key="2">
    <source>
        <dbReference type="EMBL" id="GAA2245938.1"/>
    </source>
</evidence>
<feature type="transmembrane region" description="Helical" evidence="1">
    <location>
        <begin position="104"/>
        <end position="124"/>
    </location>
</feature>
<comment type="caution">
    <text evidence="2">The sequence shown here is derived from an EMBL/GenBank/DDBJ whole genome shotgun (WGS) entry which is preliminary data.</text>
</comment>
<feature type="transmembrane region" description="Helical" evidence="1">
    <location>
        <begin position="65"/>
        <end position="84"/>
    </location>
</feature>
<protein>
    <submittedName>
        <fullName evidence="2">Uncharacterized protein</fullName>
    </submittedName>
</protein>
<dbReference type="Proteomes" id="UP001500305">
    <property type="component" value="Unassembled WGS sequence"/>
</dbReference>
<keyword evidence="1" id="KW-0472">Membrane</keyword>
<evidence type="ECO:0000313" key="3">
    <source>
        <dbReference type="Proteomes" id="UP001500305"/>
    </source>
</evidence>
<keyword evidence="1" id="KW-1133">Transmembrane helix</keyword>
<feature type="transmembrane region" description="Helical" evidence="1">
    <location>
        <begin position="130"/>
        <end position="149"/>
    </location>
</feature>
<keyword evidence="3" id="KW-1185">Reference proteome</keyword>
<proteinExistence type="predicted"/>
<gene>
    <name evidence="2" type="ORF">GCM10010430_29840</name>
</gene>
<name>A0ABP5QXF9_9ACTN</name>
<organism evidence="2 3">
    <name type="scientific">Kitasatospora cystarginea</name>
    <dbReference type="NCBI Taxonomy" id="58350"/>
    <lineage>
        <taxon>Bacteria</taxon>
        <taxon>Bacillati</taxon>
        <taxon>Actinomycetota</taxon>
        <taxon>Actinomycetes</taxon>
        <taxon>Kitasatosporales</taxon>
        <taxon>Streptomycetaceae</taxon>
        <taxon>Kitasatospora</taxon>
    </lineage>
</organism>
<accession>A0ABP5QXF9</accession>
<evidence type="ECO:0000256" key="1">
    <source>
        <dbReference type="SAM" id="Phobius"/>
    </source>
</evidence>